<evidence type="ECO:0008006" key="4">
    <source>
        <dbReference type="Google" id="ProtNLM"/>
    </source>
</evidence>
<dbReference type="PANTHER" id="PTHR36578">
    <property type="entry name" value="CHROMOSOME 15, WHOLE GENOME SHOTGUN SEQUENCE"/>
    <property type="match status" value="1"/>
</dbReference>
<comment type="caution">
    <text evidence="2">The sequence shown here is derived from an EMBL/GenBank/DDBJ whole genome shotgun (WGS) entry which is preliminary data.</text>
</comment>
<gene>
    <name evidence="2" type="ORF">D9619_012415</name>
</gene>
<evidence type="ECO:0000313" key="2">
    <source>
        <dbReference type="EMBL" id="KAF5309531.1"/>
    </source>
</evidence>
<dbReference type="PANTHER" id="PTHR36578:SF1">
    <property type="entry name" value="APPLE DOMAIN-CONTAINING PROTEIN"/>
    <property type="match status" value="1"/>
</dbReference>
<accession>A0A8H5ARE0</accession>
<dbReference type="AlphaFoldDB" id="A0A8H5ARE0"/>
<reference evidence="2 3" key="1">
    <citation type="journal article" date="2020" name="ISME J.">
        <title>Uncovering the hidden diversity of litter-decomposition mechanisms in mushroom-forming fungi.</title>
        <authorList>
            <person name="Floudas D."/>
            <person name="Bentzer J."/>
            <person name="Ahren D."/>
            <person name="Johansson T."/>
            <person name="Persson P."/>
            <person name="Tunlid A."/>
        </authorList>
    </citation>
    <scope>NUCLEOTIDE SEQUENCE [LARGE SCALE GENOMIC DNA]</scope>
    <source>
        <strain evidence="2 3">CBS 101986</strain>
    </source>
</reference>
<name>A0A8H5ARE0_9AGAR</name>
<dbReference type="EMBL" id="JAACJJ010000059">
    <property type="protein sequence ID" value="KAF5309531.1"/>
    <property type="molecule type" value="Genomic_DNA"/>
</dbReference>
<keyword evidence="1" id="KW-0732">Signal</keyword>
<sequence length="503" mass="52560">MYSFSRLLSTLSLAAAVTASTIQIVSPVARGTVVPPAARGAWYAPANALVVNSTAKTDSTTIASTANTINQKSGASGAPNQPVASVSVTATDGTIYSKKQTVSTTSVENVRRDAEQPSRRALSDYTQVFAGNGASSTSPHDASIQGTAYLTYTVVNNSTYNVAACLDFCSGIPTCVFANLYYEFNNPGLDATGSNLKCAVYADTHTAAEKTNFGGQQLAPLPAGTTYILHSGGWSAKSLVSPTTPSGYEFVFGPTNGANNAPGYMGFSFLDRYDVDACASLCNSRNADSVGGACQYFNIWRAVVNGSPTTYTCSVYFIPADASTAVNTGQGSLQVTMSRGYRRKNYAIDGGFEGYAACSSFCFTESYTNWVGTSPAGGTQDATIFYFQPYAHSGHSVGLLGSANNDDALPGTLTVAAPLLTTAGKKYSIGFFHASSFSGPSLAGPAFVNVKWNGNTVKTINPGFSNYAYYQVTVTATGNDVLAFNGGIAPAWSFIDDITVMQV</sequence>
<keyword evidence="3" id="KW-1185">Reference proteome</keyword>
<proteinExistence type="predicted"/>
<evidence type="ECO:0000256" key="1">
    <source>
        <dbReference type="SAM" id="SignalP"/>
    </source>
</evidence>
<feature type="chain" id="PRO_5034214703" description="Fruit-body specific protein a" evidence="1">
    <location>
        <begin position="20"/>
        <end position="503"/>
    </location>
</feature>
<dbReference type="OrthoDB" id="271448at2759"/>
<evidence type="ECO:0000313" key="3">
    <source>
        <dbReference type="Proteomes" id="UP000567179"/>
    </source>
</evidence>
<dbReference type="Proteomes" id="UP000567179">
    <property type="component" value="Unassembled WGS sequence"/>
</dbReference>
<protein>
    <recommendedName>
        <fullName evidence="4">Fruit-body specific protein a</fullName>
    </recommendedName>
</protein>
<feature type="signal peptide" evidence="1">
    <location>
        <begin position="1"/>
        <end position="19"/>
    </location>
</feature>
<organism evidence="2 3">
    <name type="scientific">Psilocybe cf. subviscida</name>
    <dbReference type="NCBI Taxonomy" id="2480587"/>
    <lineage>
        <taxon>Eukaryota</taxon>
        <taxon>Fungi</taxon>
        <taxon>Dikarya</taxon>
        <taxon>Basidiomycota</taxon>
        <taxon>Agaricomycotina</taxon>
        <taxon>Agaricomycetes</taxon>
        <taxon>Agaricomycetidae</taxon>
        <taxon>Agaricales</taxon>
        <taxon>Agaricineae</taxon>
        <taxon>Strophariaceae</taxon>
        <taxon>Psilocybe</taxon>
    </lineage>
</organism>